<accession>A0AAD5YGC3</accession>
<name>A0AAD5YGC3_9APHY</name>
<evidence type="ECO:0000256" key="2">
    <source>
        <dbReference type="SAM" id="SignalP"/>
    </source>
</evidence>
<gene>
    <name evidence="3" type="ORF">NLI96_g2698</name>
</gene>
<feature type="region of interest" description="Disordered" evidence="1">
    <location>
        <begin position="309"/>
        <end position="353"/>
    </location>
</feature>
<reference evidence="3" key="1">
    <citation type="submission" date="2022-07" db="EMBL/GenBank/DDBJ databases">
        <title>Genome Sequence of Physisporinus lineatus.</title>
        <authorList>
            <person name="Buettner E."/>
        </authorList>
    </citation>
    <scope>NUCLEOTIDE SEQUENCE</scope>
    <source>
        <strain evidence="3">VT162</strain>
    </source>
</reference>
<feature type="region of interest" description="Disordered" evidence="1">
    <location>
        <begin position="54"/>
        <end position="77"/>
    </location>
</feature>
<evidence type="ECO:0000313" key="3">
    <source>
        <dbReference type="EMBL" id="KAJ3488643.1"/>
    </source>
</evidence>
<proteinExistence type="predicted"/>
<evidence type="ECO:0000256" key="1">
    <source>
        <dbReference type="SAM" id="MobiDB-lite"/>
    </source>
</evidence>
<evidence type="ECO:0000313" key="4">
    <source>
        <dbReference type="Proteomes" id="UP001212997"/>
    </source>
</evidence>
<feature type="region of interest" description="Disordered" evidence="1">
    <location>
        <begin position="536"/>
        <end position="556"/>
    </location>
</feature>
<feature type="region of interest" description="Disordered" evidence="1">
    <location>
        <begin position="439"/>
        <end position="468"/>
    </location>
</feature>
<feature type="compositionally biased region" description="Polar residues" evidence="1">
    <location>
        <begin position="335"/>
        <end position="353"/>
    </location>
</feature>
<protein>
    <submittedName>
        <fullName evidence="3">Uncharacterized protein</fullName>
    </submittedName>
</protein>
<feature type="region of interest" description="Disordered" evidence="1">
    <location>
        <begin position="267"/>
        <end position="286"/>
    </location>
</feature>
<feature type="compositionally biased region" description="Acidic residues" evidence="1">
    <location>
        <begin position="312"/>
        <end position="330"/>
    </location>
</feature>
<dbReference type="AlphaFoldDB" id="A0AAD5YGC3"/>
<feature type="compositionally biased region" description="Low complexity" evidence="1">
    <location>
        <begin position="536"/>
        <end position="555"/>
    </location>
</feature>
<comment type="caution">
    <text evidence="3">The sequence shown here is derived from an EMBL/GenBank/DDBJ whole genome shotgun (WGS) entry which is preliminary data.</text>
</comment>
<organism evidence="3 4">
    <name type="scientific">Meripilus lineatus</name>
    <dbReference type="NCBI Taxonomy" id="2056292"/>
    <lineage>
        <taxon>Eukaryota</taxon>
        <taxon>Fungi</taxon>
        <taxon>Dikarya</taxon>
        <taxon>Basidiomycota</taxon>
        <taxon>Agaricomycotina</taxon>
        <taxon>Agaricomycetes</taxon>
        <taxon>Polyporales</taxon>
        <taxon>Meripilaceae</taxon>
        <taxon>Meripilus</taxon>
    </lineage>
</organism>
<sequence length="578" mass="59614">MVVLTPKFTLLASLSAIAAFALLPPAEGLSIQSRQVPGLSSSQLDTLRKTSGALPGVPVSATPQQGGVNIPGVPTKRSPELLTPLNGVLRPLANLTPGLPSLRRDAGQEVVEKRGKHLRLSHEYEKFDHHRLASANVKSTANGYGNRIRNRKRQRPDVDVVGHVFREYTEQKRDEEQQKVPGRIAIMSPSADSRDGKSIATLSLSSGTDKPTNGSAFVLNASGTNATQVYLVPASSQNQTQPGESTPEYQAVEVHLHIEAAGNDFCATFDPNPPKPAPLTAEQCTNGAHSAHKSQIFAYYPESGAIRPMWYDGEETDDDDEDPTPDDDGSGYDGVNNSTTSDQDPGTPTSSKVVGVTSLATNTRPPALLKSFIAESNPQNVTLVFQPILGGNSTSPSSNSTAPATNSTSSSTTLTPSPTPSPSTFAAAQIASVSVAIPGSPTTSASSSTSSVLSSTSSGSSMPAPSPTSGVVDIEVFNPYAVESSATTNSTSSIVTVTPASSSMSASISGSASANVKAVGPSSSIVAISSGASSTVSTSATASSTESVGATASASPSMTAVSTAPYDWMFKEGTVRDQ</sequence>
<feature type="chain" id="PRO_5042105748" evidence="2">
    <location>
        <begin position="29"/>
        <end position="578"/>
    </location>
</feature>
<dbReference type="Proteomes" id="UP001212997">
    <property type="component" value="Unassembled WGS sequence"/>
</dbReference>
<feature type="compositionally biased region" description="Low complexity" evidence="1">
    <location>
        <begin position="393"/>
        <end position="424"/>
    </location>
</feature>
<keyword evidence="2" id="KW-0732">Signal</keyword>
<feature type="region of interest" description="Disordered" evidence="1">
    <location>
        <begin position="392"/>
        <end position="424"/>
    </location>
</feature>
<feature type="signal peptide" evidence="2">
    <location>
        <begin position="1"/>
        <end position="28"/>
    </location>
</feature>
<keyword evidence="4" id="KW-1185">Reference proteome</keyword>
<dbReference type="EMBL" id="JANAWD010000062">
    <property type="protein sequence ID" value="KAJ3488643.1"/>
    <property type="molecule type" value="Genomic_DNA"/>
</dbReference>